<evidence type="ECO:0000313" key="2">
    <source>
        <dbReference type="EMBL" id="MFC3511026.1"/>
    </source>
</evidence>
<dbReference type="SUPFAM" id="SSF47413">
    <property type="entry name" value="lambda repressor-like DNA-binding domains"/>
    <property type="match status" value="1"/>
</dbReference>
<dbReference type="Gene3D" id="1.10.260.40">
    <property type="entry name" value="lambda repressor-like DNA-binding domains"/>
    <property type="match status" value="1"/>
</dbReference>
<proteinExistence type="predicted"/>
<dbReference type="PROSITE" id="PS50943">
    <property type="entry name" value="HTH_CROC1"/>
    <property type="match status" value="1"/>
</dbReference>
<name>A0ABV7QGD8_9PSEU</name>
<feature type="domain" description="HTH cro/C1-type" evidence="1">
    <location>
        <begin position="19"/>
        <end position="75"/>
    </location>
</feature>
<dbReference type="EMBL" id="JBHRWI010000016">
    <property type="protein sequence ID" value="MFC3511026.1"/>
    <property type="molecule type" value="Genomic_DNA"/>
</dbReference>
<evidence type="ECO:0000313" key="3">
    <source>
        <dbReference type="Proteomes" id="UP001595764"/>
    </source>
</evidence>
<dbReference type="Proteomes" id="UP001595764">
    <property type="component" value="Unassembled WGS sequence"/>
</dbReference>
<dbReference type="Pfam" id="PF13560">
    <property type="entry name" value="HTH_31"/>
    <property type="match status" value="1"/>
</dbReference>
<comment type="caution">
    <text evidence="2">The sequence shown here is derived from an EMBL/GenBank/DDBJ whole genome shotgun (WGS) entry which is preliminary data.</text>
</comment>
<dbReference type="SMART" id="SM00530">
    <property type="entry name" value="HTH_XRE"/>
    <property type="match status" value="1"/>
</dbReference>
<protein>
    <submittedName>
        <fullName evidence="2">Helix-turn-helix domain-containing protein</fullName>
    </submittedName>
</protein>
<dbReference type="RefSeq" id="WP_377869942.1">
    <property type="nucleotide sequence ID" value="NZ_JBHMAY010000017.1"/>
</dbReference>
<keyword evidence="3" id="KW-1185">Reference proteome</keyword>
<organism evidence="2 3">
    <name type="scientific">Amycolatopsis halotolerans</name>
    <dbReference type="NCBI Taxonomy" id="330083"/>
    <lineage>
        <taxon>Bacteria</taxon>
        <taxon>Bacillati</taxon>
        <taxon>Actinomycetota</taxon>
        <taxon>Actinomycetes</taxon>
        <taxon>Pseudonocardiales</taxon>
        <taxon>Pseudonocardiaceae</taxon>
        <taxon>Amycolatopsis</taxon>
    </lineage>
</organism>
<gene>
    <name evidence="2" type="ORF">ACFORO_12690</name>
</gene>
<accession>A0ABV7QGD8</accession>
<reference evidence="3" key="1">
    <citation type="journal article" date="2019" name="Int. J. Syst. Evol. Microbiol.">
        <title>The Global Catalogue of Microorganisms (GCM) 10K type strain sequencing project: providing services to taxonomists for standard genome sequencing and annotation.</title>
        <authorList>
            <consortium name="The Broad Institute Genomics Platform"/>
            <consortium name="The Broad Institute Genome Sequencing Center for Infectious Disease"/>
            <person name="Wu L."/>
            <person name="Ma J."/>
        </authorList>
    </citation>
    <scope>NUCLEOTIDE SEQUENCE [LARGE SCALE GENOMIC DNA]</scope>
    <source>
        <strain evidence="3">CGMCC 4.7682</strain>
    </source>
</reference>
<sequence length="415" mass="45131">MRVIVMYDELADRSIGERLQIVRERTGKSRAVVAGLVGRSEEWLKSIEKGRRALPPIDMLIRLCGAIGVRDLAEIIGDTPGVGLEMGLQRRNGHPVVASIRDAIETVDLAPVTGPPPDAGELSARTEYAWRLWHTSPNPRADSGPVLAGLIRDGRRAVRVLDGRDRREAYAALAGAYALSEQILAWVADSALLWLAADRCMDAAQQADDPETLAAAAWVLGNVWRATGREDDAYRLALDAAALLEPRLGSGPDSTRALWGAVQLHSSITAARLGREGDALRALDEASAMADRMPVGYAHPWTLFGRPNSDLTGVSVHVDLRKGTNALDHVSRVDPDEIPSLDRRARLWLESARAYRLRGDWMSTLHLLQKASAVSEESMRCHPLSRGLAGELVTSGGRVIERESRALASRLGLTV</sequence>
<dbReference type="CDD" id="cd00093">
    <property type="entry name" value="HTH_XRE"/>
    <property type="match status" value="1"/>
</dbReference>
<dbReference type="InterPro" id="IPR010982">
    <property type="entry name" value="Lambda_DNA-bd_dom_sf"/>
</dbReference>
<dbReference type="InterPro" id="IPR001387">
    <property type="entry name" value="Cro/C1-type_HTH"/>
</dbReference>
<evidence type="ECO:0000259" key="1">
    <source>
        <dbReference type="PROSITE" id="PS50943"/>
    </source>
</evidence>